<evidence type="ECO:0000256" key="1">
    <source>
        <dbReference type="ARBA" id="ARBA00023002"/>
    </source>
</evidence>
<organism evidence="4 5">
    <name type="scientific">Candidatus Lambdaproteobacteria bacterium RIFOXYD2_FULL_56_26</name>
    <dbReference type="NCBI Taxonomy" id="1817773"/>
    <lineage>
        <taxon>Bacteria</taxon>
        <taxon>Pseudomonadati</taxon>
        <taxon>Pseudomonadota</taxon>
        <taxon>Candidatus Lambdaproteobacteria</taxon>
    </lineage>
</organism>
<dbReference type="InterPro" id="IPR015421">
    <property type="entry name" value="PyrdxlP-dep_Trfase_major"/>
</dbReference>
<dbReference type="PANTHER" id="PTHR42806">
    <property type="entry name" value="GLYCINE CLEAVAGE SYSTEM P-PROTEIN"/>
    <property type="match status" value="1"/>
</dbReference>
<evidence type="ECO:0000313" key="4">
    <source>
        <dbReference type="EMBL" id="OGH04955.1"/>
    </source>
</evidence>
<dbReference type="InterPro" id="IPR049315">
    <property type="entry name" value="GDC-P_N"/>
</dbReference>
<dbReference type="Gene3D" id="3.40.640.10">
    <property type="entry name" value="Type I PLP-dependent aspartate aminotransferase-like (Major domain)"/>
    <property type="match status" value="1"/>
</dbReference>
<dbReference type="Gene3D" id="3.90.1150.10">
    <property type="entry name" value="Aspartate Aminotransferase, domain 1"/>
    <property type="match status" value="1"/>
</dbReference>
<dbReference type="InterPro" id="IPR023010">
    <property type="entry name" value="GcvPA"/>
</dbReference>
<dbReference type="InterPro" id="IPR015424">
    <property type="entry name" value="PyrdxlP-dep_Trfase"/>
</dbReference>
<dbReference type="AlphaFoldDB" id="A0A1F6H3K7"/>
<evidence type="ECO:0000256" key="2">
    <source>
        <dbReference type="HAMAP-Rule" id="MF_00712"/>
    </source>
</evidence>
<dbReference type="EMBL" id="MFNF01000001">
    <property type="protein sequence ID" value="OGH04955.1"/>
    <property type="molecule type" value="Genomic_DNA"/>
</dbReference>
<feature type="domain" description="Glycine cleavage system P-protein N-terminal" evidence="3">
    <location>
        <begin position="1"/>
        <end position="441"/>
    </location>
</feature>
<dbReference type="PIRSF" id="PIRSF006815">
    <property type="entry name" value="GcvPA"/>
    <property type="match status" value="1"/>
</dbReference>
<dbReference type="HAMAP" id="MF_00712">
    <property type="entry name" value="GcvPA"/>
    <property type="match status" value="1"/>
</dbReference>
<dbReference type="GO" id="GO:0009116">
    <property type="term" value="P:nucleoside metabolic process"/>
    <property type="evidence" value="ECO:0007669"/>
    <property type="project" value="InterPro"/>
</dbReference>
<sequence length="447" mass="48739">MRYLPNDPKARAEMLAQIGVKSEEELFDSIPKNLQLKGLLGISPPRSEFSLLKELKEKASQYPTEMPSFLGAGVYRRFIPTAVGSLVSRAEFLTAYTPYQPEVAQGTLQAMFEFQTLLSRLSGMDVANASMYEGASACAEAVMMAARINPKATQVLVSAGLHPEYKETLKTYLSFGKLELQEIPLTDEGKTDLKALGSALGPNTLCSVLQVVNFAGVIEDQAAHAELLGPTKVLNIAVMTDLSVLGLIQPPGHYGADIFVGEGQSLGLPLSFGGPNLGVFACKEAYLRKMPGRLSGMTHDDRGQRAFCLTLSTREQHIRREKATSNICSNQALCALWVTIYLSLLGQAGLKQLAQINLSHAQYAKEQIKSKTQIKLRYAGQTYNEMVLELPCNATLWLDKMLHEGLLAGVDMARFDADDEGGLLVSFTETNSKAEIDLLVSKLKELA</sequence>
<evidence type="ECO:0000313" key="5">
    <source>
        <dbReference type="Proteomes" id="UP000177583"/>
    </source>
</evidence>
<accession>A0A1F6H3K7</accession>
<comment type="caution">
    <text evidence="4">The sequence shown here is derived from an EMBL/GenBank/DDBJ whole genome shotgun (WGS) entry which is preliminary data.</text>
</comment>
<dbReference type="InterPro" id="IPR015422">
    <property type="entry name" value="PyrdxlP-dep_Trfase_small"/>
</dbReference>
<proteinExistence type="inferred from homology"/>
<dbReference type="Pfam" id="PF02347">
    <property type="entry name" value="GDC-P"/>
    <property type="match status" value="1"/>
</dbReference>
<comment type="subunit">
    <text evidence="2">The glycine cleavage system is composed of four proteins: P, T, L and H. In this organism, the P 'protein' is a heterodimer of two subunits.</text>
</comment>
<name>A0A1F6H3K7_9PROT</name>
<comment type="catalytic activity">
    <reaction evidence="2">
        <text>N(6)-[(R)-lipoyl]-L-lysyl-[glycine-cleavage complex H protein] + glycine + H(+) = N(6)-[(R)-S(8)-aminomethyldihydrolipoyl]-L-lysyl-[glycine-cleavage complex H protein] + CO2</text>
        <dbReference type="Rhea" id="RHEA:24304"/>
        <dbReference type="Rhea" id="RHEA-COMP:10494"/>
        <dbReference type="Rhea" id="RHEA-COMP:10495"/>
        <dbReference type="ChEBI" id="CHEBI:15378"/>
        <dbReference type="ChEBI" id="CHEBI:16526"/>
        <dbReference type="ChEBI" id="CHEBI:57305"/>
        <dbReference type="ChEBI" id="CHEBI:83099"/>
        <dbReference type="ChEBI" id="CHEBI:83143"/>
        <dbReference type="EC" id="1.4.4.2"/>
    </reaction>
</comment>
<dbReference type="PANTHER" id="PTHR42806:SF1">
    <property type="entry name" value="GLYCINE DEHYDROGENASE (DECARBOXYLATING)"/>
    <property type="match status" value="1"/>
</dbReference>
<keyword evidence="1 2" id="KW-0560">Oxidoreductase</keyword>
<dbReference type="EC" id="1.4.4.2" evidence="2"/>
<dbReference type="GO" id="GO:0019464">
    <property type="term" value="P:glycine decarboxylation via glycine cleavage system"/>
    <property type="evidence" value="ECO:0007669"/>
    <property type="project" value="UniProtKB-UniRule"/>
</dbReference>
<reference evidence="4 5" key="1">
    <citation type="journal article" date="2016" name="Nat. Commun.">
        <title>Thousands of microbial genomes shed light on interconnected biogeochemical processes in an aquifer system.</title>
        <authorList>
            <person name="Anantharaman K."/>
            <person name="Brown C.T."/>
            <person name="Hug L.A."/>
            <person name="Sharon I."/>
            <person name="Castelle C.J."/>
            <person name="Probst A.J."/>
            <person name="Thomas B.C."/>
            <person name="Singh A."/>
            <person name="Wilkins M.J."/>
            <person name="Karaoz U."/>
            <person name="Brodie E.L."/>
            <person name="Williams K.H."/>
            <person name="Hubbard S.S."/>
            <person name="Banfield J.F."/>
        </authorList>
    </citation>
    <scope>NUCLEOTIDE SEQUENCE [LARGE SCALE GENOMIC DNA]</scope>
</reference>
<dbReference type="NCBIfam" id="NF001696">
    <property type="entry name" value="PRK00451.1"/>
    <property type="match status" value="1"/>
</dbReference>
<dbReference type="Proteomes" id="UP000177583">
    <property type="component" value="Unassembled WGS sequence"/>
</dbReference>
<dbReference type="SUPFAM" id="SSF53383">
    <property type="entry name" value="PLP-dependent transferases"/>
    <property type="match status" value="1"/>
</dbReference>
<evidence type="ECO:0000259" key="3">
    <source>
        <dbReference type="Pfam" id="PF02347"/>
    </source>
</evidence>
<comment type="similarity">
    <text evidence="2">Belongs to the GcvP family. N-terminal subunit subfamily.</text>
</comment>
<protein>
    <recommendedName>
        <fullName evidence="2">Probable glycine dehydrogenase (decarboxylating) subunit 1</fullName>
        <ecNumber evidence="2">1.4.4.2</ecNumber>
    </recommendedName>
    <alternativeName>
        <fullName evidence="2">Glycine cleavage system P-protein subunit 1</fullName>
    </alternativeName>
    <alternativeName>
        <fullName evidence="2">Glycine decarboxylase subunit 1</fullName>
    </alternativeName>
    <alternativeName>
        <fullName evidence="2">Glycine dehydrogenase (aminomethyl-transferring) subunit 1</fullName>
    </alternativeName>
</protein>
<dbReference type="GO" id="GO:0004375">
    <property type="term" value="F:glycine dehydrogenase (decarboxylating) activity"/>
    <property type="evidence" value="ECO:0007669"/>
    <property type="project" value="UniProtKB-EC"/>
</dbReference>
<gene>
    <name evidence="2" type="primary">gcvPA</name>
    <name evidence="4" type="ORF">A2557_08250</name>
</gene>
<comment type="function">
    <text evidence="2">The glycine cleavage system catalyzes the degradation of glycine. The P protein binds the alpha-amino group of glycine through its pyridoxal phosphate cofactor; CO(2) is released and the remaining methylamine moiety is then transferred to the lipoamide cofactor of the H protein.</text>
</comment>